<feature type="domain" description="HTH-like" evidence="2">
    <location>
        <begin position="25"/>
        <end position="77"/>
    </location>
</feature>
<evidence type="ECO:0000259" key="2">
    <source>
        <dbReference type="Pfam" id="PF13276"/>
    </source>
</evidence>
<protein>
    <submittedName>
        <fullName evidence="3">Transposase</fullName>
    </submittedName>
</protein>
<gene>
    <name evidence="3" type="ORF">BANIM336_01433</name>
</gene>
<feature type="compositionally biased region" description="Basic and acidic residues" evidence="1">
    <location>
        <begin position="109"/>
        <end position="118"/>
    </location>
</feature>
<feature type="compositionally biased region" description="Low complexity" evidence="1">
    <location>
        <begin position="146"/>
        <end position="156"/>
    </location>
</feature>
<proteinExistence type="predicted"/>
<name>A0AAV2W6D1_9BIFI</name>
<accession>A0AAV2W6D1</accession>
<sequence>MSGLARSTYYRLLSRPAHVTRPDLEPLVRRVWERTPNGCGHRKVRMCLVHEFGQRVSAKSVLRVMRRMGLRCVIRRPNSWSRYNSYRGESGAPVRVVAARLRRCGPVHETGHRRDRVQGRQLQGVPGPRLRHGQQGNRRLGHVRRTGPGPAEAAARPARRPPAPGRPARPALRHGMAVPAPLVARGTRTARHTPVHEPQGQLPGQRRHRAGVRPSQGRVLPRAQLRFVRTVRSRAQRLHRALEHPTTPGTTRRTHPGGIPGHVPHGPSERTILINNVQQTGRSSQWWAPLRIHIMIADERS</sequence>
<dbReference type="InterPro" id="IPR025948">
    <property type="entry name" value="HTH-like_dom"/>
</dbReference>
<dbReference type="Proteomes" id="UP000035645">
    <property type="component" value="Unassembled WGS sequence"/>
</dbReference>
<reference evidence="3 4" key="1">
    <citation type="submission" date="2013-10" db="EMBL/GenBank/DDBJ databases">
        <authorList>
            <person name="Manrique M."/>
        </authorList>
    </citation>
    <scope>NUCLEOTIDE SEQUENCE [LARGE SCALE GENOMIC DNA]</scope>
    <source>
        <strain evidence="3 4">IM386</strain>
    </source>
</reference>
<reference evidence="3 4" key="2">
    <citation type="submission" date="2015-01" db="EMBL/GenBank/DDBJ databases">
        <title>Genome sequence of a Bifidobacterium animalis strain.</title>
        <authorList>
            <person name="Bogovic-Matijasic B."/>
            <person name="Hacin B."/>
            <person name="Citar M."/>
            <person name="Svigelj K."/>
            <person name="Stempelj M."/>
            <person name="Rogelj I."/>
        </authorList>
    </citation>
    <scope>NUCLEOTIDE SEQUENCE [LARGE SCALE GENOMIC DNA]</scope>
    <source>
        <strain evidence="3 4">IM386</strain>
    </source>
</reference>
<feature type="region of interest" description="Disordered" evidence="1">
    <location>
        <begin position="243"/>
        <end position="267"/>
    </location>
</feature>
<dbReference type="AlphaFoldDB" id="A0AAV2W6D1"/>
<feature type="region of interest" description="Disordered" evidence="1">
    <location>
        <begin position="109"/>
        <end position="216"/>
    </location>
</feature>
<evidence type="ECO:0000313" key="4">
    <source>
        <dbReference type="Proteomes" id="UP000035645"/>
    </source>
</evidence>
<comment type="caution">
    <text evidence="3">The sequence shown here is derived from an EMBL/GenBank/DDBJ whole genome shotgun (WGS) entry which is preliminary data.</text>
</comment>
<evidence type="ECO:0000313" key="3">
    <source>
        <dbReference type="EMBL" id="CDI68081.1"/>
    </source>
</evidence>
<dbReference type="EMBL" id="CBUQ010000008">
    <property type="protein sequence ID" value="CDI68081.1"/>
    <property type="molecule type" value="Genomic_DNA"/>
</dbReference>
<organism evidence="3 4">
    <name type="scientific">Bifidobacterium animalis subsp. animalis IM386</name>
    <dbReference type="NCBI Taxonomy" id="1402194"/>
    <lineage>
        <taxon>Bacteria</taxon>
        <taxon>Bacillati</taxon>
        <taxon>Actinomycetota</taxon>
        <taxon>Actinomycetes</taxon>
        <taxon>Bifidobacteriales</taxon>
        <taxon>Bifidobacteriaceae</taxon>
        <taxon>Bifidobacterium</taxon>
    </lineage>
</organism>
<dbReference type="Pfam" id="PF13276">
    <property type="entry name" value="HTH_21"/>
    <property type="match status" value="1"/>
</dbReference>
<evidence type="ECO:0000256" key="1">
    <source>
        <dbReference type="SAM" id="MobiDB-lite"/>
    </source>
</evidence>